<feature type="domain" description="Ketosynthase family 3 (KS3)" evidence="6">
    <location>
        <begin position="807"/>
        <end position="1247"/>
    </location>
</feature>
<dbReference type="SUPFAM" id="SSF52151">
    <property type="entry name" value="FabD/lysophospholipase-like"/>
    <property type="match status" value="1"/>
</dbReference>
<dbReference type="InterPro" id="IPR014031">
    <property type="entry name" value="Ketoacyl_synth_C"/>
</dbReference>
<feature type="domain" description="Carrier" evidence="5">
    <location>
        <begin position="706"/>
        <end position="782"/>
    </location>
</feature>
<dbReference type="Pfam" id="PF02801">
    <property type="entry name" value="Ketoacyl-synt_C"/>
    <property type="match status" value="2"/>
</dbReference>
<dbReference type="Gene3D" id="3.40.47.10">
    <property type="match status" value="2"/>
</dbReference>
<dbReference type="EMBL" id="LN714496">
    <property type="protein sequence ID" value="CEL73715.1"/>
    <property type="molecule type" value="Genomic_DNA"/>
</dbReference>
<dbReference type="InterPro" id="IPR016039">
    <property type="entry name" value="Thiolase-like"/>
</dbReference>
<evidence type="ECO:0000256" key="2">
    <source>
        <dbReference type="ARBA" id="ARBA00022553"/>
    </source>
</evidence>
<dbReference type="GO" id="GO:0031177">
    <property type="term" value="F:phosphopantetheine binding"/>
    <property type="evidence" value="ECO:0007669"/>
    <property type="project" value="InterPro"/>
</dbReference>
<dbReference type="InterPro" id="IPR050091">
    <property type="entry name" value="PKS_NRPS_Biosynth_Enz"/>
</dbReference>
<organism evidence="7">
    <name type="scientific">Toxoplasma gondii (strain ATCC 50861 / VEG)</name>
    <dbReference type="NCBI Taxonomy" id="432359"/>
    <lineage>
        <taxon>Eukaryota</taxon>
        <taxon>Sar</taxon>
        <taxon>Alveolata</taxon>
        <taxon>Apicomplexa</taxon>
        <taxon>Conoidasida</taxon>
        <taxon>Coccidia</taxon>
        <taxon>Eucoccidiorida</taxon>
        <taxon>Eimeriorina</taxon>
        <taxon>Sarcocystidae</taxon>
        <taxon>Toxoplasma</taxon>
    </lineage>
</organism>
<dbReference type="PANTHER" id="PTHR43775:SF37">
    <property type="entry name" value="SI:DKEY-61P9.11"/>
    <property type="match status" value="1"/>
</dbReference>
<dbReference type="SMART" id="SM00825">
    <property type="entry name" value="PKS_KS"/>
    <property type="match status" value="2"/>
</dbReference>
<dbReference type="GO" id="GO:0006633">
    <property type="term" value="P:fatty acid biosynthetic process"/>
    <property type="evidence" value="ECO:0007669"/>
    <property type="project" value="InterPro"/>
</dbReference>
<dbReference type="InterPro" id="IPR001227">
    <property type="entry name" value="Ac_transferase_dom_sf"/>
</dbReference>
<dbReference type="SUPFAM" id="SSF55048">
    <property type="entry name" value="Probable ACP-binding domain of malonyl-CoA ACP transacylase"/>
    <property type="match status" value="1"/>
</dbReference>
<dbReference type="PROSITE" id="PS52004">
    <property type="entry name" value="KS3_2"/>
    <property type="match status" value="2"/>
</dbReference>
<dbReference type="PANTHER" id="PTHR43775">
    <property type="entry name" value="FATTY ACID SYNTHASE"/>
    <property type="match status" value="1"/>
</dbReference>
<keyword evidence="3" id="KW-0808">Transferase</keyword>
<dbReference type="PROSITE" id="PS50075">
    <property type="entry name" value="CARRIER"/>
    <property type="match status" value="1"/>
</dbReference>
<dbReference type="InterPro" id="IPR020841">
    <property type="entry name" value="PKS_Beta-ketoAc_synthase_dom"/>
</dbReference>
<reference evidence="7" key="1">
    <citation type="journal article" date="2015" name="PLoS ONE">
        <title>Comprehensive Evaluation of Toxoplasma gondii VEG and Neospora caninum LIV Genomes with Tachyzoite Stage Transcriptome and Proteome Defines Novel Transcript Features.</title>
        <authorList>
            <person name="Ramaprasad A."/>
            <person name="Mourier T."/>
            <person name="Naeem R."/>
            <person name="Malas T.B."/>
            <person name="Moussa E."/>
            <person name="Panigrahi A."/>
            <person name="Vermont S.J."/>
            <person name="Otto T.D."/>
            <person name="Wastling J."/>
            <person name="Pain A."/>
        </authorList>
    </citation>
    <scope>NUCLEOTIDE SEQUENCE</scope>
    <source>
        <strain evidence="7">VEG</strain>
    </source>
</reference>
<evidence type="ECO:0000313" key="7">
    <source>
        <dbReference type="EMBL" id="CEL73715.1"/>
    </source>
</evidence>
<dbReference type="GO" id="GO:0004315">
    <property type="term" value="F:3-oxoacyl-[acyl-carrier-protein] synthase activity"/>
    <property type="evidence" value="ECO:0007669"/>
    <property type="project" value="InterPro"/>
</dbReference>
<evidence type="ECO:0000256" key="4">
    <source>
        <dbReference type="SAM" id="MobiDB-lite"/>
    </source>
</evidence>
<keyword evidence="1" id="KW-0596">Phosphopantetheine</keyword>
<dbReference type="SMART" id="SM00823">
    <property type="entry name" value="PKS_PP"/>
    <property type="match status" value="1"/>
</dbReference>
<accession>A0A0F7V0Q2</accession>
<evidence type="ECO:0000259" key="6">
    <source>
        <dbReference type="PROSITE" id="PS52004"/>
    </source>
</evidence>
<protein>
    <submittedName>
        <fullName evidence="7">Type I fatty acid synthase, putative</fullName>
    </submittedName>
</protein>
<dbReference type="PROSITE" id="PS00606">
    <property type="entry name" value="KS3_1"/>
    <property type="match status" value="1"/>
</dbReference>
<feature type="compositionally biased region" description="Polar residues" evidence="4">
    <location>
        <begin position="793"/>
        <end position="805"/>
    </location>
</feature>
<dbReference type="InterPro" id="IPR036736">
    <property type="entry name" value="ACP-like_sf"/>
</dbReference>
<evidence type="ECO:0000256" key="3">
    <source>
        <dbReference type="ARBA" id="ARBA00022679"/>
    </source>
</evidence>
<dbReference type="CDD" id="cd00833">
    <property type="entry name" value="PKS"/>
    <property type="match status" value="2"/>
</dbReference>
<dbReference type="SMART" id="SM00827">
    <property type="entry name" value="PKS_AT"/>
    <property type="match status" value="1"/>
</dbReference>
<feature type="region of interest" description="Disordered" evidence="4">
    <location>
        <begin position="784"/>
        <end position="805"/>
    </location>
</feature>
<gene>
    <name evidence="7" type="ORF">BN1205_044540</name>
</gene>
<dbReference type="InterPro" id="IPR014043">
    <property type="entry name" value="Acyl_transferase_dom"/>
</dbReference>
<evidence type="ECO:0000259" key="5">
    <source>
        <dbReference type="PROSITE" id="PS50075"/>
    </source>
</evidence>
<feature type="domain" description="Ketosynthase family 3 (KS3)" evidence="6">
    <location>
        <begin position="109"/>
        <end position="534"/>
    </location>
</feature>
<dbReference type="Gene3D" id="1.10.1200.10">
    <property type="entry name" value="ACP-like"/>
    <property type="match status" value="1"/>
</dbReference>
<evidence type="ECO:0000256" key="1">
    <source>
        <dbReference type="ARBA" id="ARBA00022450"/>
    </source>
</evidence>
<dbReference type="InterPro" id="IPR020806">
    <property type="entry name" value="PKS_PP-bd"/>
</dbReference>
<dbReference type="InterPro" id="IPR018201">
    <property type="entry name" value="Ketoacyl_synth_AS"/>
</dbReference>
<sequence length="1626" mass="176023">MASDLTQALLSCLEAVTEPDSEDTPNQRTDAEYRFCAVRQDDITFAEFLNRVSVQFEVPIGPLAAKDYESFSSFVFHICELKKEKQVNVKTSSHHIIHRTNRYSTENEKASISIVGIACRLPGNAKNPGDFWTVLVEGIDAIVPIPSKRWNHKEFSEGHSERGTIYVKEGGFIDGIEKFDNGFFKISSSEARRMDPQQRMLLELSHEAFESAGLQAITDDNHKFGVFVGCSSSEWTILKTKQTERLCAFQTANTPHALLANRLSYTFNACGPSLTIDSASSSALVAVSVAASHMEMGQCDACLVGSSSLMLVPEATVALCAAGMLALDSRCRPFDAAANGYGRGEGAVVFLLERQMYSPESRCKQKSLATIRGHGTNHNGRSVSVTAPSDVAQKKLLEGVLRTASVEPQQVAYLEAHGTGTKLGDTIEFRAIKSVFSTSRSVDNPLLIGSGKSNVGHLEGCAGAVGLLKALLVLYFREVPPTLHFKKISPLIDDEGFDYQIPTKRLTLAGDRPILAGVSSFGLGGCNAHVIIESVPKDREMDALSLSRRHIWDHMEFPVFESADDGNSFGGLAMRHNVDLCNSTCNHLRRRSTSSLIGKCTLTPVSARLRRFTAFSSGDGTPGLRVQQYGTTEGSSKANEPHAITEKQISRWTRDNRKGLYVEVESMKDELERSFSLEDDNGSVTGSVQTEQTEPDQMANEVVNTVDEEAVQTLVLQTVRQILKEAVSIHRDVSLKTLGIDSLAAVEFRDSLQESLGISLPASLIFDFPTIDDVCRFLAQKLQSGDGGERRNTPTNLAQPRPSTSSETCVAVRGMSCRFPGAEDGTTESFWEMLHSDSDCIQEIPTSRFDAASIFDTDYDARDKIYVKAAGILRGADMFDNTFFKISEVEVRHLDPRQRILLEVAYDALVDSQVLGDQGLAAIDNEIVGVVIGCSGNDWNTFLQQHALSASSFSGPGTSPALLSNRVSYSLSLRGPSLTVDTACSSSLVAIDIARQLLNASQCNLALVGGVQLLLTADTFIHYCRARMLSPDCRCKTFDASANGYVRSEGCGVVLLENTHDRQVSKNTTYAWLLGSANNHVGKSASLTAPNGPAQQAVILASLRSAHLQLTSQIHLIETHGTGTSLGDPIEIGALQAVYGQGTSADTPLVLGALKSRIGHTEGAAGIAGFIKLICSLRQRIAPPNLHLKTFNPHIDISTADSSRPFLFPTKAYPLGTLMAGEKTEALLGAVSSFGFGGSNAHAIVEVPARQGPTGRDAAYAGLRGADAATEAHQPMVWLFTGQGSQYVNMAKSLYETEESFRQTVKECSAYLATEKLLPTEGPSSLEDIIYPGQDADAEEAEHLLMQTQYSQVAIFVVELALTRVLKERGLRPAAVLGHSLGEYAAAVTAGVFSWRDALRVVAVRARIMSEQDPQDGVMAACRLSAAEVQAALDSDLKNLKSVAVAADNGPRSVVVSGRRSEVEEVLSFFSISGRARFLRVSHAFHSPLMAGAVEPVSRLFERVEFSKPAIPFISSARGRLTITNELGDSMYWGQQVAVRIKFREAIAAVESVFGSASVHFVEVGPCAVLVHLGPNCCMPSAGARHRWSFAVGDTLAKARERDVSRLVVCEAQAGSKKPAHTWHRK</sequence>
<dbReference type="InterPro" id="IPR014030">
    <property type="entry name" value="Ketoacyl_synth_N"/>
</dbReference>
<dbReference type="Pfam" id="PF00550">
    <property type="entry name" value="PP-binding"/>
    <property type="match status" value="1"/>
</dbReference>
<dbReference type="InterPro" id="IPR009081">
    <property type="entry name" value="PP-bd_ACP"/>
</dbReference>
<dbReference type="SUPFAM" id="SSF47336">
    <property type="entry name" value="ACP-like"/>
    <property type="match status" value="1"/>
</dbReference>
<dbReference type="GO" id="GO:0004312">
    <property type="term" value="F:fatty acid synthase activity"/>
    <property type="evidence" value="ECO:0007669"/>
    <property type="project" value="TreeGrafter"/>
</dbReference>
<name>A0A0F7V0Q2_TOXGV</name>
<dbReference type="InterPro" id="IPR016035">
    <property type="entry name" value="Acyl_Trfase/lysoPLipase"/>
</dbReference>
<keyword evidence="2" id="KW-0597">Phosphoprotein</keyword>
<dbReference type="Gene3D" id="3.40.366.10">
    <property type="entry name" value="Malonyl-Coenzyme A Acyl Carrier Protein, domain 2"/>
    <property type="match status" value="1"/>
</dbReference>
<dbReference type="Pfam" id="PF00698">
    <property type="entry name" value="Acyl_transf_1"/>
    <property type="match status" value="1"/>
</dbReference>
<dbReference type="Pfam" id="PF00109">
    <property type="entry name" value="ketoacyl-synt"/>
    <property type="match status" value="2"/>
</dbReference>
<dbReference type="SUPFAM" id="SSF53901">
    <property type="entry name" value="Thiolase-like"/>
    <property type="match status" value="2"/>
</dbReference>
<proteinExistence type="predicted"/>
<dbReference type="InterPro" id="IPR016036">
    <property type="entry name" value="Malonyl_transacylase_ACP-bd"/>
</dbReference>